<proteinExistence type="predicted"/>
<evidence type="ECO:0000313" key="3">
    <source>
        <dbReference type="EMBL" id="KAK3769882.1"/>
    </source>
</evidence>
<dbReference type="EMBL" id="JAWDGP010003877">
    <property type="protein sequence ID" value="KAK3769882.1"/>
    <property type="molecule type" value="Genomic_DNA"/>
</dbReference>
<evidence type="ECO:0000256" key="2">
    <source>
        <dbReference type="SAM" id="Phobius"/>
    </source>
</evidence>
<feature type="transmembrane region" description="Helical" evidence="2">
    <location>
        <begin position="6"/>
        <end position="24"/>
    </location>
</feature>
<dbReference type="Proteomes" id="UP001283361">
    <property type="component" value="Unassembled WGS sequence"/>
</dbReference>
<dbReference type="AlphaFoldDB" id="A0AAE0ZIC2"/>
<protein>
    <submittedName>
        <fullName evidence="3">Uncharacterized protein</fullName>
    </submittedName>
</protein>
<reference evidence="3" key="1">
    <citation type="journal article" date="2023" name="G3 (Bethesda)">
        <title>A reference genome for the long-term kleptoplast-retaining sea slug Elysia crispata morphotype clarki.</title>
        <authorList>
            <person name="Eastman K.E."/>
            <person name="Pendleton A.L."/>
            <person name="Shaikh M.A."/>
            <person name="Suttiyut T."/>
            <person name="Ogas R."/>
            <person name="Tomko P."/>
            <person name="Gavelis G."/>
            <person name="Widhalm J.R."/>
            <person name="Wisecaver J.H."/>
        </authorList>
    </citation>
    <scope>NUCLEOTIDE SEQUENCE</scope>
    <source>
        <strain evidence="3">ECLA1</strain>
    </source>
</reference>
<name>A0AAE0ZIC2_9GAST</name>
<evidence type="ECO:0000313" key="4">
    <source>
        <dbReference type="Proteomes" id="UP001283361"/>
    </source>
</evidence>
<evidence type="ECO:0000256" key="1">
    <source>
        <dbReference type="SAM" id="MobiDB-lite"/>
    </source>
</evidence>
<keyword evidence="4" id="KW-1185">Reference proteome</keyword>
<comment type="caution">
    <text evidence="3">The sequence shown here is derived from an EMBL/GenBank/DDBJ whole genome shotgun (WGS) entry which is preliminary data.</text>
</comment>
<gene>
    <name evidence="3" type="ORF">RRG08_036927</name>
</gene>
<accession>A0AAE0ZIC2</accession>
<feature type="region of interest" description="Disordered" evidence="1">
    <location>
        <begin position="48"/>
        <end position="86"/>
    </location>
</feature>
<sequence length="86" mass="9934">MDRVKFGLGILVISSTALIAGIIWKICNGISPNDDVSQLCRLVSTRRSKDDDRRLQLKRRREDRQKSPKTDDVYQESAEIKRQNTM</sequence>
<keyword evidence="2" id="KW-1133">Transmembrane helix</keyword>
<keyword evidence="2" id="KW-0812">Transmembrane</keyword>
<organism evidence="3 4">
    <name type="scientific">Elysia crispata</name>
    <name type="common">lettuce slug</name>
    <dbReference type="NCBI Taxonomy" id="231223"/>
    <lineage>
        <taxon>Eukaryota</taxon>
        <taxon>Metazoa</taxon>
        <taxon>Spiralia</taxon>
        <taxon>Lophotrochozoa</taxon>
        <taxon>Mollusca</taxon>
        <taxon>Gastropoda</taxon>
        <taxon>Heterobranchia</taxon>
        <taxon>Euthyneura</taxon>
        <taxon>Panpulmonata</taxon>
        <taxon>Sacoglossa</taxon>
        <taxon>Placobranchoidea</taxon>
        <taxon>Plakobranchidae</taxon>
        <taxon>Elysia</taxon>
    </lineage>
</organism>
<keyword evidence="2" id="KW-0472">Membrane</keyword>